<name>A0A2M6K7Y6_9BACT</name>
<dbReference type="Gene3D" id="2.60.40.10">
    <property type="entry name" value="Immunoglobulins"/>
    <property type="match status" value="2"/>
</dbReference>
<dbReference type="Proteomes" id="UP000230869">
    <property type="component" value="Unassembled WGS sequence"/>
</dbReference>
<dbReference type="SUPFAM" id="SSF49265">
    <property type="entry name" value="Fibronectin type III"/>
    <property type="match status" value="1"/>
</dbReference>
<dbReference type="EMBL" id="PCWW01000073">
    <property type="protein sequence ID" value="PIR12762.1"/>
    <property type="molecule type" value="Genomic_DNA"/>
</dbReference>
<dbReference type="Pfam" id="PF25788">
    <property type="entry name" value="Ig_Rha78A_N"/>
    <property type="match status" value="1"/>
</dbReference>
<sequence>MKKFFRKKFLILGFIIILIIAVYGCFKFGANPETAMAATSDNVAGYAWSENAGWLSFNCADTGSCETSDYGVHINQADNNFNGYAWSDSLGWISFQESASPPDSYGFSIFCPNACNAYNNCTACYDDQTQRIYGWAKILSLGDDGWVKMSNFVAGAFGFPKPFPIKFNQEEIVYGIEFDPITGDFSGWAWNGSDNDNGLGWISFNCADDGAGGCEGHDYRVHSFSYTSPVLSDLSAPNWSLGQACAMYARQSFLRWQVTDPDYGAYQKYYAVGWNTIDDPDVPAENYIKAQSSASQHSLNFENLDYDTTYYWWVNVWDDKGLESGTSTGPSFVTYKHEFPRVDFDWSPREPEWNELEGKTEPVFFTQLAAYFTSASPDVDLIDCGDSDCIYDWDFPVGTIILDGSETGTSTLVQFATEGNEPEERKVALTVTDSDGFQCSKTIYVNMYFTLPTWKEVKPE</sequence>
<organism evidence="1 2">
    <name type="scientific">Candidatus Falkowbacteria bacterium CG11_big_fil_rev_8_21_14_0_20_39_10</name>
    <dbReference type="NCBI Taxonomy" id="1974570"/>
    <lineage>
        <taxon>Bacteria</taxon>
        <taxon>Candidatus Falkowiibacteriota</taxon>
    </lineage>
</organism>
<proteinExistence type="predicted"/>
<accession>A0A2M6K7Y6</accession>
<evidence type="ECO:0000313" key="1">
    <source>
        <dbReference type="EMBL" id="PIR12762.1"/>
    </source>
</evidence>
<dbReference type="InterPro" id="IPR013783">
    <property type="entry name" value="Ig-like_fold"/>
</dbReference>
<gene>
    <name evidence="1" type="ORF">COV49_04495</name>
</gene>
<dbReference type="PROSITE" id="PS51257">
    <property type="entry name" value="PROKAR_LIPOPROTEIN"/>
    <property type="match status" value="1"/>
</dbReference>
<reference evidence="1 2" key="1">
    <citation type="submission" date="2017-09" db="EMBL/GenBank/DDBJ databases">
        <title>Depth-based differentiation of microbial function through sediment-hosted aquifers and enrichment of novel symbionts in the deep terrestrial subsurface.</title>
        <authorList>
            <person name="Probst A.J."/>
            <person name="Ladd B."/>
            <person name="Jarett J.K."/>
            <person name="Geller-Mcgrath D.E."/>
            <person name="Sieber C.M."/>
            <person name="Emerson J.B."/>
            <person name="Anantharaman K."/>
            <person name="Thomas B.C."/>
            <person name="Malmstrom R."/>
            <person name="Stieglmeier M."/>
            <person name="Klingl A."/>
            <person name="Woyke T."/>
            <person name="Ryan C.M."/>
            <person name="Banfield J.F."/>
        </authorList>
    </citation>
    <scope>NUCLEOTIDE SEQUENCE [LARGE SCALE GENOMIC DNA]</scope>
    <source>
        <strain evidence="1">CG11_big_fil_rev_8_21_14_0_20_39_10</strain>
    </source>
</reference>
<comment type="caution">
    <text evidence="1">The sequence shown here is derived from an EMBL/GenBank/DDBJ whole genome shotgun (WGS) entry which is preliminary data.</text>
</comment>
<dbReference type="InterPro" id="IPR036116">
    <property type="entry name" value="FN3_sf"/>
</dbReference>
<protein>
    <submittedName>
        <fullName evidence="1">Uncharacterized protein</fullName>
    </submittedName>
</protein>
<evidence type="ECO:0000313" key="2">
    <source>
        <dbReference type="Proteomes" id="UP000230869"/>
    </source>
</evidence>
<dbReference type="AlphaFoldDB" id="A0A2M6K7Y6"/>